<dbReference type="Proteomes" id="UP000031980">
    <property type="component" value="Unassembled WGS sequence"/>
</dbReference>
<evidence type="ECO:0000313" key="3">
    <source>
        <dbReference type="Proteomes" id="UP000031937"/>
    </source>
</evidence>
<proteinExistence type="predicted"/>
<dbReference type="InterPro" id="IPR008969">
    <property type="entry name" value="CarboxyPept-like_regulatory"/>
</dbReference>
<dbReference type="RefSeq" id="WP_041503722.1">
    <property type="nucleotide sequence ID" value="NZ_JPIT01000031.1"/>
</dbReference>
<dbReference type="EMBL" id="JPIU01000037">
    <property type="protein sequence ID" value="KIO45679.1"/>
    <property type="molecule type" value="Genomic_DNA"/>
</dbReference>
<dbReference type="SUPFAM" id="SSF49464">
    <property type="entry name" value="Carboxypeptidase regulatory domain-like"/>
    <property type="match status" value="1"/>
</dbReference>
<evidence type="ECO:0000313" key="2">
    <source>
        <dbReference type="EMBL" id="KIO45679.1"/>
    </source>
</evidence>
<evidence type="ECO:0000313" key="1">
    <source>
        <dbReference type="EMBL" id="KIO43510.1"/>
    </source>
</evidence>
<reference evidence="1 3" key="2">
    <citation type="submission" date="2014-07" db="EMBL/GenBank/DDBJ databases">
        <title>Porphyromonadaceae bacterium OUH 334697 = ATCC BAA-2682 = DSM 28341 draft genome.</title>
        <authorList>
            <person name="Sydenham T.V."/>
            <person name="Hasman H."/>
            <person name="Justesen U.S."/>
        </authorList>
    </citation>
    <scope>NUCLEOTIDE SEQUENCE [LARGE SCALE GENOMIC DNA]</scope>
    <source>
        <strain evidence="1 3">OUH 334697</strain>
    </source>
</reference>
<dbReference type="Proteomes" id="UP000031937">
    <property type="component" value="Unassembled WGS sequence"/>
</dbReference>
<dbReference type="AlphaFoldDB" id="A0A0C3RIB4"/>
<protein>
    <recommendedName>
        <fullName evidence="5">Carboxypeptidase regulatory-like domain-containing protein</fullName>
    </recommendedName>
</protein>
<evidence type="ECO:0000313" key="4">
    <source>
        <dbReference type="Proteomes" id="UP000031980"/>
    </source>
</evidence>
<dbReference type="OrthoDB" id="1107179at2"/>
<name>A0A0C3RIB4_9PORP</name>
<keyword evidence="4" id="KW-1185">Reference proteome</keyword>
<gene>
    <name evidence="2" type="ORF">BA92_04240</name>
    <name evidence="1" type="ORF">IE90_10275</name>
</gene>
<comment type="caution">
    <text evidence="2">The sequence shown here is derived from an EMBL/GenBank/DDBJ whole genome shotgun (WGS) entry which is preliminary data.</text>
</comment>
<evidence type="ECO:0008006" key="5">
    <source>
        <dbReference type="Google" id="ProtNLM"/>
    </source>
</evidence>
<reference evidence="2 4" key="1">
    <citation type="submission" date="2014-07" db="EMBL/GenBank/DDBJ databases">
        <title>Porphyromonadaceae bacterium OUH 308042 = ATCC BAA-2681 = DSM 28342 draft genome.</title>
        <authorList>
            <person name="Sydenham T.V."/>
            <person name="Hasman H."/>
            <person name="Justensen U.S."/>
        </authorList>
    </citation>
    <scope>NUCLEOTIDE SEQUENCE [LARGE SCALE GENOMIC DNA]</scope>
    <source>
        <strain evidence="2 4">OUH 308042</strain>
    </source>
</reference>
<dbReference type="EMBL" id="JPIT01000031">
    <property type="protein sequence ID" value="KIO43510.1"/>
    <property type="molecule type" value="Genomic_DNA"/>
</dbReference>
<organism evidence="2 4">
    <name type="scientific">Sanguibacteroides justesenii</name>
    <dbReference type="NCBI Taxonomy" id="1547597"/>
    <lineage>
        <taxon>Bacteria</taxon>
        <taxon>Pseudomonadati</taxon>
        <taxon>Bacteroidota</taxon>
        <taxon>Bacteroidia</taxon>
        <taxon>Bacteroidales</taxon>
        <taxon>Porphyromonadaceae</taxon>
        <taxon>Sanguibacteroides</taxon>
    </lineage>
</organism>
<sequence>MKKTIIIGIILSMAIGFAFTNLNILQSTGEVNGTVHDVFTHQTLEHIWVEEIVNKVAIQSVKTDSEGRFSISVRHNPANLRFSDPDQNRYKTQSDNFDWKNTACSNETIYLEPK</sequence>
<accession>A0A0C3RIB4</accession>